<dbReference type="SMART" id="SM00028">
    <property type="entry name" value="TPR"/>
    <property type="match status" value="2"/>
</dbReference>
<accession>A0A4Q7V9G2</accession>
<proteinExistence type="predicted"/>
<feature type="chain" id="PRO_5020456173" evidence="2">
    <location>
        <begin position="19"/>
        <end position="346"/>
    </location>
</feature>
<keyword evidence="4" id="KW-1185">Reference proteome</keyword>
<evidence type="ECO:0000256" key="1">
    <source>
        <dbReference type="PROSITE-ProRule" id="PRU00339"/>
    </source>
</evidence>
<dbReference type="EMBL" id="SHKN01000002">
    <property type="protein sequence ID" value="RZT93401.1"/>
    <property type="molecule type" value="Genomic_DNA"/>
</dbReference>
<gene>
    <name evidence="3" type="ORF">EV201_2562</name>
</gene>
<dbReference type="AlphaFoldDB" id="A0A4Q7V9G2"/>
<dbReference type="InterPro" id="IPR019734">
    <property type="entry name" value="TPR_rpt"/>
</dbReference>
<evidence type="ECO:0000313" key="4">
    <source>
        <dbReference type="Proteomes" id="UP000293562"/>
    </source>
</evidence>
<dbReference type="Pfam" id="PF13181">
    <property type="entry name" value="TPR_8"/>
    <property type="match status" value="2"/>
</dbReference>
<evidence type="ECO:0000313" key="3">
    <source>
        <dbReference type="EMBL" id="RZT93401.1"/>
    </source>
</evidence>
<name>A0A4Q7V9G2_9BACT</name>
<dbReference type="Gene3D" id="1.25.40.10">
    <property type="entry name" value="Tetratricopeptide repeat domain"/>
    <property type="match status" value="1"/>
</dbReference>
<dbReference type="Proteomes" id="UP000293562">
    <property type="component" value="Unassembled WGS sequence"/>
</dbReference>
<dbReference type="SUPFAM" id="SSF48452">
    <property type="entry name" value="TPR-like"/>
    <property type="match status" value="1"/>
</dbReference>
<organism evidence="3 4">
    <name type="scientific">Ancylomarina subtilis</name>
    <dbReference type="NCBI Taxonomy" id="1639035"/>
    <lineage>
        <taxon>Bacteria</taxon>
        <taxon>Pseudomonadati</taxon>
        <taxon>Bacteroidota</taxon>
        <taxon>Bacteroidia</taxon>
        <taxon>Marinilabiliales</taxon>
        <taxon>Marinifilaceae</taxon>
        <taxon>Ancylomarina</taxon>
    </lineage>
</organism>
<dbReference type="OrthoDB" id="1234389at2"/>
<keyword evidence="2" id="KW-0732">Signal</keyword>
<dbReference type="RefSeq" id="WP_130307958.1">
    <property type="nucleotide sequence ID" value="NZ_SHKN01000002.1"/>
</dbReference>
<evidence type="ECO:0000256" key="2">
    <source>
        <dbReference type="SAM" id="SignalP"/>
    </source>
</evidence>
<dbReference type="InterPro" id="IPR011990">
    <property type="entry name" value="TPR-like_helical_dom_sf"/>
</dbReference>
<reference evidence="3 4" key="1">
    <citation type="submission" date="2019-02" db="EMBL/GenBank/DDBJ databases">
        <title>Genomic Encyclopedia of Type Strains, Phase IV (KMG-IV): sequencing the most valuable type-strain genomes for metagenomic binning, comparative biology and taxonomic classification.</title>
        <authorList>
            <person name="Goeker M."/>
        </authorList>
    </citation>
    <scope>NUCLEOTIDE SEQUENCE [LARGE SCALE GENOMIC DNA]</scope>
    <source>
        <strain evidence="3 4">DSM 28825</strain>
    </source>
</reference>
<comment type="caution">
    <text evidence="3">The sequence shown here is derived from an EMBL/GenBank/DDBJ whole genome shotgun (WGS) entry which is preliminary data.</text>
</comment>
<feature type="repeat" description="TPR" evidence="1">
    <location>
        <begin position="88"/>
        <end position="121"/>
    </location>
</feature>
<feature type="signal peptide" evidence="2">
    <location>
        <begin position="1"/>
        <end position="18"/>
    </location>
</feature>
<keyword evidence="1" id="KW-0802">TPR repeat</keyword>
<protein>
    <submittedName>
        <fullName evidence="3">Tetratricopeptide repeat protein</fullName>
    </submittedName>
</protein>
<sequence length="346" mass="40224">MKQILIVLLLVSSFAVSAQHKDLNKLFSKGKFEKVIEQAVVRLEKSPDDAILNMIIGRAHASMNRYQTAIPFLQKGVEAEEQDSAVKAWCLAEMGNAYYYTGQREKGLAYLKKAIEMQATRSCSRFAQNCLKRFQENKYFQKWKVRETEHLRFHFQDESVVDNVEKYIAQHEKAYQVINQFFKAELGKKIDFFVWKDREEAYDVLGRPLGFANSERKIINVWYKQTRGYEICHIICDVAIQPKKKSLLINEGVCVYLDQTIHNKMDAARQVLPKGEFHLLELWESPTHYERDLSYPMGGAFIDFLINKAGRGKIILLLKDQTIENAEKIYPDFKNLVKVFEAMLEG</sequence>
<dbReference type="PROSITE" id="PS50005">
    <property type="entry name" value="TPR"/>
    <property type="match status" value="1"/>
</dbReference>